<evidence type="ECO:0000313" key="4">
    <source>
        <dbReference type="RefSeq" id="XP_047737929.1"/>
    </source>
</evidence>
<dbReference type="OMA" id="PFQQENE"/>
<feature type="region of interest" description="Disordered" evidence="1">
    <location>
        <begin position="103"/>
        <end position="133"/>
    </location>
</feature>
<evidence type="ECO:0000259" key="2">
    <source>
        <dbReference type="PROSITE" id="PS51322"/>
    </source>
</evidence>
<feature type="non-terminal residue" evidence="4">
    <location>
        <position position="133"/>
    </location>
</feature>
<dbReference type="Pfam" id="PF05743">
    <property type="entry name" value="UEV"/>
    <property type="match status" value="1"/>
</dbReference>
<dbReference type="Proteomes" id="UP000694843">
    <property type="component" value="Unplaced"/>
</dbReference>
<dbReference type="Gene3D" id="3.10.110.10">
    <property type="entry name" value="Ubiquitin Conjugating Enzyme"/>
    <property type="match status" value="1"/>
</dbReference>
<gene>
    <name evidence="4" type="primary">LOC108677281</name>
</gene>
<dbReference type="InterPro" id="IPR016135">
    <property type="entry name" value="UBQ-conjugating_enzyme/RWD"/>
</dbReference>
<sequence length="133" mass="14771">IQVFNDGITKQLLTLDGTIPVPFKGITYNIPICLWILDTHPYSAPMAFVKPTADMSIKASRHVDQNGKIYLPYLQEWNPDVSDLIGLVQVMIMTFSEMPPVYAKPKRAPPTPAQPAMPNPTTPYPTQPSECTS</sequence>
<dbReference type="CDD" id="cd11685">
    <property type="entry name" value="UEV_TSG101-like"/>
    <property type="match status" value="1"/>
</dbReference>
<feature type="domain" description="UEV" evidence="2">
    <location>
        <begin position="1"/>
        <end position="105"/>
    </location>
</feature>
<dbReference type="PANTHER" id="PTHR23306:SF3">
    <property type="entry name" value="TUMOR SUPPRESSOR PROTEIN 101"/>
    <property type="match status" value="1"/>
</dbReference>
<dbReference type="SUPFAM" id="SSF54495">
    <property type="entry name" value="UBC-like"/>
    <property type="match status" value="1"/>
</dbReference>
<keyword evidence="3" id="KW-1185">Reference proteome</keyword>
<dbReference type="InterPro" id="IPR052070">
    <property type="entry name" value="ESCRT-I_UEV_domain"/>
</dbReference>
<feature type="compositionally biased region" description="Pro residues" evidence="1">
    <location>
        <begin position="108"/>
        <end position="126"/>
    </location>
</feature>
<evidence type="ECO:0000313" key="3">
    <source>
        <dbReference type="Proteomes" id="UP000694843"/>
    </source>
</evidence>
<name>A0A979FLM2_HYAAZ</name>
<evidence type="ECO:0000256" key="1">
    <source>
        <dbReference type="SAM" id="MobiDB-lite"/>
    </source>
</evidence>
<proteinExistence type="predicted"/>
<dbReference type="KEGG" id="hazt:108677281"/>
<dbReference type="RefSeq" id="XP_047737929.1">
    <property type="nucleotide sequence ID" value="XM_047881973.1"/>
</dbReference>
<dbReference type="GO" id="GO:0008333">
    <property type="term" value="P:endosome to lysosome transport"/>
    <property type="evidence" value="ECO:0007669"/>
    <property type="project" value="TreeGrafter"/>
</dbReference>
<dbReference type="GO" id="GO:0000813">
    <property type="term" value="C:ESCRT I complex"/>
    <property type="evidence" value="ECO:0007669"/>
    <property type="project" value="TreeGrafter"/>
</dbReference>
<protein>
    <submittedName>
        <fullName evidence="4">Tumor susceptibility gene 101 protein-like</fullName>
    </submittedName>
</protein>
<accession>A0A979FLM2</accession>
<dbReference type="GO" id="GO:0015031">
    <property type="term" value="P:protein transport"/>
    <property type="evidence" value="ECO:0007669"/>
    <property type="project" value="InterPro"/>
</dbReference>
<dbReference type="PROSITE" id="PS51322">
    <property type="entry name" value="UEV"/>
    <property type="match status" value="1"/>
</dbReference>
<dbReference type="PANTHER" id="PTHR23306">
    <property type="entry name" value="TUMOR SUSCEPTIBILITY GENE 101 PROTEIN-RELATED"/>
    <property type="match status" value="1"/>
</dbReference>
<reference evidence="4" key="1">
    <citation type="submission" date="2025-08" db="UniProtKB">
        <authorList>
            <consortium name="RefSeq"/>
        </authorList>
    </citation>
    <scope>IDENTIFICATION</scope>
    <source>
        <tissue evidence="4">Whole organism</tissue>
    </source>
</reference>
<dbReference type="GeneID" id="108677281"/>
<dbReference type="OrthoDB" id="306304at2759"/>
<dbReference type="AlphaFoldDB" id="A0A979FLM2"/>
<organism evidence="3 4">
    <name type="scientific">Hyalella azteca</name>
    <name type="common">Amphipod</name>
    <dbReference type="NCBI Taxonomy" id="294128"/>
    <lineage>
        <taxon>Eukaryota</taxon>
        <taxon>Metazoa</taxon>
        <taxon>Ecdysozoa</taxon>
        <taxon>Arthropoda</taxon>
        <taxon>Crustacea</taxon>
        <taxon>Multicrustacea</taxon>
        <taxon>Malacostraca</taxon>
        <taxon>Eumalacostraca</taxon>
        <taxon>Peracarida</taxon>
        <taxon>Amphipoda</taxon>
        <taxon>Senticaudata</taxon>
        <taxon>Talitrida</taxon>
        <taxon>Talitroidea</taxon>
        <taxon>Hyalellidae</taxon>
        <taxon>Hyalella</taxon>
    </lineage>
</organism>
<dbReference type="GO" id="GO:0043130">
    <property type="term" value="F:ubiquitin binding"/>
    <property type="evidence" value="ECO:0007669"/>
    <property type="project" value="TreeGrafter"/>
</dbReference>
<dbReference type="InterPro" id="IPR008883">
    <property type="entry name" value="UEV_N"/>
</dbReference>
<feature type="non-terminal residue" evidence="4">
    <location>
        <position position="1"/>
    </location>
</feature>